<keyword evidence="1" id="KW-1133">Transmembrane helix</keyword>
<evidence type="ECO:0000313" key="4">
    <source>
        <dbReference type="Proteomes" id="UP000286317"/>
    </source>
</evidence>
<feature type="transmembrane region" description="Helical" evidence="1">
    <location>
        <begin position="188"/>
        <end position="207"/>
    </location>
</feature>
<feature type="transmembrane region" description="Helical" evidence="1">
    <location>
        <begin position="68"/>
        <end position="87"/>
    </location>
</feature>
<dbReference type="InterPro" id="IPR052710">
    <property type="entry name" value="CAAX_protease"/>
</dbReference>
<dbReference type="GO" id="GO:0004175">
    <property type="term" value="F:endopeptidase activity"/>
    <property type="evidence" value="ECO:0007669"/>
    <property type="project" value="UniProtKB-ARBA"/>
</dbReference>
<name>A0A418IIS3_9STAP</name>
<reference evidence="3 4" key="1">
    <citation type="journal article" date="2016" name="Front. Microbiol.">
        <title>Comprehensive Phylogenetic Analysis of Bovine Non-aureus Staphylococci Species Based on Whole-Genome Sequencing.</title>
        <authorList>
            <person name="Naushad S."/>
            <person name="Barkema H.W."/>
            <person name="Luby C."/>
            <person name="Condas L.A."/>
            <person name="Nobrega D.B."/>
            <person name="Carson D.A."/>
            <person name="De Buck J."/>
        </authorList>
    </citation>
    <scope>NUCLEOTIDE SEQUENCE [LARGE SCALE GENOMIC DNA]</scope>
    <source>
        <strain evidence="3 4">SNUC 4554</strain>
    </source>
</reference>
<dbReference type="Pfam" id="PF02517">
    <property type="entry name" value="Rce1-like"/>
    <property type="match status" value="1"/>
</dbReference>
<keyword evidence="1" id="KW-0472">Membrane</keyword>
<keyword evidence="1" id="KW-0812">Transmembrane</keyword>
<dbReference type="GO" id="GO:0080120">
    <property type="term" value="P:CAAX-box protein maturation"/>
    <property type="evidence" value="ECO:0007669"/>
    <property type="project" value="UniProtKB-ARBA"/>
</dbReference>
<proteinExistence type="predicted"/>
<accession>A0A418IIS3</accession>
<feature type="transmembrane region" description="Helical" evidence="1">
    <location>
        <begin position="29"/>
        <end position="56"/>
    </location>
</feature>
<dbReference type="GO" id="GO:0008237">
    <property type="term" value="F:metallopeptidase activity"/>
    <property type="evidence" value="ECO:0007669"/>
    <property type="project" value="UniProtKB-KW"/>
</dbReference>
<keyword evidence="3" id="KW-0645">Protease</keyword>
<feature type="transmembrane region" description="Helical" evidence="1">
    <location>
        <begin position="213"/>
        <end position="230"/>
    </location>
</feature>
<dbReference type="RefSeq" id="WP_101049905.1">
    <property type="nucleotide sequence ID" value="NZ_CP188207.1"/>
</dbReference>
<evidence type="ECO:0000256" key="1">
    <source>
        <dbReference type="SAM" id="Phobius"/>
    </source>
</evidence>
<evidence type="ECO:0000313" key="3">
    <source>
        <dbReference type="EMBL" id="RIN02849.1"/>
    </source>
</evidence>
<dbReference type="InterPro" id="IPR003675">
    <property type="entry name" value="Rce1/LyrA-like_dom"/>
</dbReference>
<feature type="domain" description="CAAX prenyl protease 2/Lysostaphin resistance protein A-like" evidence="2">
    <location>
        <begin position="155"/>
        <end position="249"/>
    </location>
</feature>
<feature type="transmembrane region" description="Helical" evidence="1">
    <location>
        <begin position="155"/>
        <end position="176"/>
    </location>
</feature>
<keyword evidence="3" id="KW-0378">Hydrolase</keyword>
<dbReference type="Proteomes" id="UP000286317">
    <property type="component" value="Unassembled WGS sequence"/>
</dbReference>
<dbReference type="PANTHER" id="PTHR36435:SF1">
    <property type="entry name" value="CAAX AMINO TERMINAL PROTEASE FAMILY PROTEIN"/>
    <property type="match status" value="1"/>
</dbReference>
<keyword evidence="3" id="KW-0482">Metalloprotease</keyword>
<gene>
    <name evidence="3" type="ORF">BU112_01290</name>
</gene>
<dbReference type="PANTHER" id="PTHR36435">
    <property type="entry name" value="SLR1288 PROTEIN"/>
    <property type="match status" value="1"/>
</dbReference>
<keyword evidence="4" id="KW-1185">Reference proteome</keyword>
<organism evidence="3 4">
    <name type="scientific">Staphylococcus shinii</name>
    <dbReference type="NCBI Taxonomy" id="2912228"/>
    <lineage>
        <taxon>Bacteria</taxon>
        <taxon>Bacillati</taxon>
        <taxon>Bacillota</taxon>
        <taxon>Bacilli</taxon>
        <taxon>Bacillales</taxon>
        <taxon>Staphylococcaceae</taxon>
        <taxon>Staphylococcus</taxon>
    </lineage>
</organism>
<dbReference type="AlphaFoldDB" id="A0A418IIS3"/>
<dbReference type="EMBL" id="QXUF01000005">
    <property type="protein sequence ID" value="RIN02849.1"/>
    <property type="molecule type" value="Genomic_DNA"/>
</dbReference>
<protein>
    <submittedName>
        <fullName evidence="3">CPBP family intramembrane metalloprotease</fullName>
    </submittedName>
</protein>
<dbReference type="OrthoDB" id="2411709at2"/>
<comment type="caution">
    <text evidence="3">The sequence shown here is derived from an EMBL/GenBank/DDBJ whole genome shotgun (WGS) entry which is preliminary data.</text>
</comment>
<sequence>MDEESMLKSTKQLQEKNKWQSKHIMKRDFWLIPFYILFNQVVPLIVLAVIFGVSFLFNIKNAVADNDYRIVSTVISEIIILLSFYLIHKKHRLVPIAMNRFKKSKQYLLMILATYIVSIVLITGYEWATDFLPKSLQYGETQNQMLLEELFDNNWMLPLLFIDIVILTSFIEELIFRHLIIHELGKKITYGFATVLSVILFACIHVMGATSPFEIGSYIIIGASLAFVYLKSGMNLAVSITLHSLNNFISFITIVILK</sequence>
<feature type="transmembrane region" description="Helical" evidence="1">
    <location>
        <begin position="237"/>
        <end position="257"/>
    </location>
</feature>
<evidence type="ECO:0000259" key="2">
    <source>
        <dbReference type="Pfam" id="PF02517"/>
    </source>
</evidence>
<feature type="transmembrane region" description="Helical" evidence="1">
    <location>
        <begin position="107"/>
        <end position="128"/>
    </location>
</feature>